<evidence type="ECO:0000313" key="2">
    <source>
        <dbReference type="Proteomes" id="UP000053820"/>
    </source>
</evidence>
<accession>A0A0C9WD63</accession>
<gene>
    <name evidence="1" type="ORF">HYDPIDRAFT_113868</name>
</gene>
<keyword evidence="2" id="KW-1185">Reference proteome</keyword>
<sequence>MTTTALKFFSEDSRRCVALISGSRKLEQLSGGLRLVYFHFVGRKWGQTPPSRTRGGHLLQPCCDPPFLDGGSLH</sequence>
<proteinExistence type="predicted"/>
<reference evidence="1 2" key="1">
    <citation type="submission" date="2014-04" db="EMBL/GenBank/DDBJ databases">
        <title>Evolutionary Origins and Diversification of the Mycorrhizal Mutualists.</title>
        <authorList>
            <consortium name="DOE Joint Genome Institute"/>
            <consortium name="Mycorrhizal Genomics Consortium"/>
            <person name="Kohler A."/>
            <person name="Kuo A."/>
            <person name="Nagy L.G."/>
            <person name="Floudas D."/>
            <person name="Copeland A."/>
            <person name="Barry K.W."/>
            <person name="Cichocki N."/>
            <person name="Veneault-Fourrey C."/>
            <person name="LaButti K."/>
            <person name="Lindquist E.A."/>
            <person name="Lipzen A."/>
            <person name="Lundell T."/>
            <person name="Morin E."/>
            <person name="Murat C."/>
            <person name="Riley R."/>
            <person name="Ohm R."/>
            <person name="Sun H."/>
            <person name="Tunlid A."/>
            <person name="Henrissat B."/>
            <person name="Grigoriev I.V."/>
            <person name="Hibbett D.S."/>
            <person name="Martin F."/>
        </authorList>
    </citation>
    <scope>NUCLEOTIDE SEQUENCE [LARGE SCALE GENOMIC DNA]</scope>
    <source>
        <strain evidence="1 2">MD-312</strain>
    </source>
</reference>
<organism evidence="1 2">
    <name type="scientific">Hydnomerulius pinastri MD-312</name>
    <dbReference type="NCBI Taxonomy" id="994086"/>
    <lineage>
        <taxon>Eukaryota</taxon>
        <taxon>Fungi</taxon>
        <taxon>Dikarya</taxon>
        <taxon>Basidiomycota</taxon>
        <taxon>Agaricomycotina</taxon>
        <taxon>Agaricomycetes</taxon>
        <taxon>Agaricomycetidae</taxon>
        <taxon>Boletales</taxon>
        <taxon>Boletales incertae sedis</taxon>
        <taxon>Leucogyrophana</taxon>
    </lineage>
</organism>
<dbReference type="AlphaFoldDB" id="A0A0C9WD63"/>
<dbReference type="HOGENOM" id="CLU_2688132_0_0_1"/>
<evidence type="ECO:0000313" key="1">
    <source>
        <dbReference type="EMBL" id="KIJ62771.1"/>
    </source>
</evidence>
<dbReference type="Proteomes" id="UP000053820">
    <property type="component" value="Unassembled WGS sequence"/>
</dbReference>
<name>A0A0C9WD63_9AGAM</name>
<dbReference type="EMBL" id="KN839853">
    <property type="protein sequence ID" value="KIJ62771.1"/>
    <property type="molecule type" value="Genomic_DNA"/>
</dbReference>
<protein>
    <submittedName>
        <fullName evidence="1">Uncharacterized protein</fullName>
    </submittedName>
</protein>